<keyword evidence="6 16" id="KW-0132">Cell division</keyword>
<dbReference type="UniPathway" id="UPA00219"/>
<comment type="caution">
    <text evidence="18">The sequence shown here is derived from an EMBL/GenBank/DDBJ whole genome shotgun (WGS) entry which is preliminary data.</text>
</comment>
<protein>
    <recommendedName>
        <fullName evidence="16">UDP-N-acetylenolpyruvoylglucosamine reductase</fullName>
        <ecNumber evidence="16">1.3.1.98</ecNumber>
    </recommendedName>
    <alternativeName>
        <fullName evidence="16">UDP-N-acetylmuramate dehydrogenase</fullName>
    </alternativeName>
</protein>
<keyword evidence="5 16" id="KW-0963">Cytoplasm</keyword>
<dbReference type="InterPro" id="IPR016169">
    <property type="entry name" value="FAD-bd_PCMH_sub2"/>
</dbReference>
<name>A0A2M8PEV5_9CHLR</name>
<dbReference type="Pfam" id="PF01565">
    <property type="entry name" value="FAD_binding_4"/>
    <property type="match status" value="1"/>
</dbReference>
<comment type="subcellular location">
    <subcellularLocation>
        <location evidence="3 16">Cytoplasm</location>
    </subcellularLocation>
</comment>
<dbReference type="NCBIfam" id="TIGR00179">
    <property type="entry name" value="murB"/>
    <property type="match status" value="1"/>
</dbReference>
<comment type="cofactor">
    <cofactor evidence="1 16">
        <name>FAD</name>
        <dbReference type="ChEBI" id="CHEBI:57692"/>
    </cofactor>
</comment>
<dbReference type="Gene3D" id="3.30.43.10">
    <property type="entry name" value="Uridine Diphospho-n-acetylenolpyruvylglucosamine Reductase, domain 2"/>
    <property type="match status" value="1"/>
</dbReference>
<gene>
    <name evidence="16" type="primary">murB</name>
    <name evidence="18" type="ORF">CUN49_07240</name>
</gene>
<evidence type="ECO:0000313" key="18">
    <source>
        <dbReference type="EMBL" id="PJF36085.1"/>
    </source>
</evidence>
<dbReference type="GO" id="GO:0008762">
    <property type="term" value="F:UDP-N-acetylmuramate dehydrogenase activity"/>
    <property type="evidence" value="ECO:0007669"/>
    <property type="project" value="UniProtKB-UniRule"/>
</dbReference>
<dbReference type="InterPro" id="IPR011601">
    <property type="entry name" value="MurB_C"/>
</dbReference>
<keyword evidence="14 16" id="KW-0961">Cell wall biogenesis/degradation</keyword>
<dbReference type="Gene3D" id="3.90.78.10">
    <property type="entry name" value="UDP-N-acetylenolpyruvoylglucosamine reductase, C-terminal domain"/>
    <property type="match status" value="1"/>
</dbReference>
<dbReference type="HAMAP" id="MF_00037">
    <property type="entry name" value="MurB"/>
    <property type="match status" value="1"/>
</dbReference>
<keyword evidence="9 16" id="KW-0521">NADP</keyword>
<sequence>MNEYEAVLRPIAGAALHLNAPLARYTVARLGGPADALIIADSVALLERAARTAWLHGWPVRIIGGGANILVADSGVRGVVILNRADGVQQDESGLLIAESGAALISLARLSLERGLAGLAWAIGIPGTLGGAVVNNAGAYGGEVAQCLLWAEIAEPEQPTRRWTCAELAYAYRESALKRRQAPFAVLRAALQLQPKADPVALRAEAEQYSAHRRRTQPNGASLGSMFKNPPNDYAGRLIEAAGLKGARVGGVIISPQHANWFINTGNGTAADYLALIRLAQRRVFEQFGVQLELEVELIGDFEHVGR</sequence>
<dbReference type="Gene3D" id="3.30.465.10">
    <property type="match status" value="1"/>
</dbReference>
<evidence type="ECO:0000256" key="2">
    <source>
        <dbReference type="ARBA" id="ARBA00003921"/>
    </source>
</evidence>
<evidence type="ECO:0000256" key="8">
    <source>
        <dbReference type="ARBA" id="ARBA00022827"/>
    </source>
</evidence>
<evidence type="ECO:0000256" key="7">
    <source>
        <dbReference type="ARBA" id="ARBA00022630"/>
    </source>
</evidence>
<dbReference type="Pfam" id="PF02873">
    <property type="entry name" value="MurB_C"/>
    <property type="match status" value="1"/>
</dbReference>
<evidence type="ECO:0000256" key="14">
    <source>
        <dbReference type="ARBA" id="ARBA00023316"/>
    </source>
</evidence>
<keyword evidence="11 16" id="KW-0573">Peptidoglycan synthesis</keyword>
<keyword evidence="10 16" id="KW-0133">Cell shape</keyword>
<keyword evidence="7 16" id="KW-0285">Flavoprotein</keyword>
<dbReference type="InterPro" id="IPR006094">
    <property type="entry name" value="Oxid_FAD_bind_N"/>
</dbReference>
<dbReference type="PANTHER" id="PTHR21071">
    <property type="entry name" value="UDP-N-ACETYLENOLPYRUVOYLGLUCOSAMINE REDUCTASE"/>
    <property type="match status" value="1"/>
</dbReference>
<dbReference type="InterPro" id="IPR036635">
    <property type="entry name" value="MurB_C_sf"/>
</dbReference>
<dbReference type="GO" id="GO:0005829">
    <property type="term" value="C:cytosol"/>
    <property type="evidence" value="ECO:0007669"/>
    <property type="project" value="TreeGrafter"/>
</dbReference>
<evidence type="ECO:0000256" key="9">
    <source>
        <dbReference type="ARBA" id="ARBA00022857"/>
    </source>
</evidence>
<dbReference type="NCBIfam" id="NF010480">
    <property type="entry name" value="PRK13905.1"/>
    <property type="match status" value="1"/>
</dbReference>
<evidence type="ECO:0000256" key="3">
    <source>
        <dbReference type="ARBA" id="ARBA00004496"/>
    </source>
</evidence>
<keyword evidence="13 16" id="KW-0131">Cell cycle</keyword>
<dbReference type="GO" id="GO:0009252">
    <property type="term" value="P:peptidoglycan biosynthetic process"/>
    <property type="evidence" value="ECO:0007669"/>
    <property type="project" value="UniProtKB-UniRule"/>
</dbReference>
<evidence type="ECO:0000313" key="19">
    <source>
        <dbReference type="Proteomes" id="UP000229681"/>
    </source>
</evidence>
<accession>A0A2M8PEV5</accession>
<dbReference type="AlphaFoldDB" id="A0A2M8PEV5"/>
<dbReference type="PANTHER" id="PTHR21071:SF4">
    <property type="entry name" value="UDP-N-ACETYLENOLPYRUVOYLGLUCOSAMINE REDUCTASE"/>
    <property type="match status" value="1"/>
</dbReference>
<evidence type="ECO:0000256" key="15">
    <source>
        <dbReference type="ARBA" id="ARBA00048914"/>
    </source>
</evidence>
<evidence type="ECO:0000256" key="16">
    <source>
        <dbReference type="HAMAP-Rule" id="MF_00037"/>
    </source>
</evidence>
<dbReference type="InterPro" id="IPR016166">
    <property type="entry name" value="FAD-bd_PCMH"/>
</dbReference>
<keyword evidence="12 16" id="KW-0560">Oxidoreductase</keyword>
<dbReference type="GO" id="GO:0008360">
    <property type="term" value="P:regulation of cell shape"/>
    <property type="evidence" value="ECO:0007669"/>
    <property type="project" value="UniProtKB-KW"/>
</dbReference>
<dbReference type="SUPFAM" id="SSF56194">
    <property type="entry name" value="Uridine diphospho-N-Acetylenolpyruvylglucosamine reductase, MurB, C-terminal domain"/>
    <property type="match status" value="1"/>
</dbReference>
<reference evidence="18 19" key="1">
    <citation type="submission" date="2017-11" db="EMBL/GenBank/DDBJ databases">
        <title>Evolution of Phototrophy in the Chloroflexi Phylum Driven by Horizontal Gene Transfer.</title>
        <authorList>
            <person name="Ward L.M."/>
            <person name="Hemp J."/>
            <person name="Shih P.M."/>
            <person name="Mcglynn S.E."/>
            <person name="Fischer W."/>
        </authorList>
    </citation>
    <scope>NUCLEOTIDE SEQUENCE [LARGE SCALE GENOMIC DNA]</scope>
    <source>
        <strain evidence="18">JP3_13</strain>
    </source>
</reference>
<organism evidence="18 19">
    <name type="scientific">Candidatus Thermofonsia Clade 1 bacterium</name>
    <dbReference type="NCBI Taxonomy" id="2364210"/>
    <lineage>
        <taxon>Bacteria</taxon>
        <taxon>Bacillati</taxon>
        <taxon>Chloroflexota</taxon>
        <taxon>Candidatus Thermofontia</taxon>
        <taxon>Candidatus Thermofonsia Clade 1</taxon>
    </lineage>
</organism>
<feature type="active site" evidence="16">
    <location>
        <position position="295"/>
    </location>
</feature>
<comment type="pathway">
    <text evidence="4 16">Cell wall biogenesis; peptidoglycan biosynthesis.</text>
</comment>
<dbReference type="Proteomes" id="UP000229681">
    <property type="component" value="Unassembled WGS sequence"/>
</dbReference>
<dbReference type="GO" id="GO:0071949">
    <property type="term" value="F:FAD binding"/>
    <property type="evidence" value="ECO:0007669"/>
    <property type="project" value="InterPro"/>
</dbReference>
<feature type="active site" description="Proton donor" evidence="16">
    <location>
        <position position="225"/>
    </location>
</feature>
<evidence type="ECO:0000256" key="11">
    <source>
        <dbReference type="ARBA" id="ARBA00022984"/>
    </source>
</evidence>
<evidence type="ECO:0000256" key="6">
    <source>
        <dbReference type="ARBA" id="ARBA00022618"/>
    </source>
</evidence>
<evidence type="ECO:0000256" key="4">
    <source>
        <dbReference type="ARBA" id="ARBA00004752"/>
    </source>
</evidence>
<feature type="active site" evidence="16">
    <location>
        <position position="173"/>
    </location>
</feature>
<evidence type="ECO:0000256" key="5">
    <source>
        <dbReference type="ARBA" id="ARBA00022490"/>
    </source>
</evidence>
<dbReference type="InterPro" id="IPR003170">
    <property type="entry name" value="MurB"/>
</dbReference>
<dbReference type="EC" id="1.3.1.98" evidence="16"/>
<dbReference type="GO" id="GO:0051301">
    <property type="term" value="P:cell division"/>
    <property type="evidence" value="ECO:0007669"/>
    <property type="project" value="UniProtKB-KW"/>
</dbReference>
<evidence type="ECO:0000256" key="12">
    <source>
        <dbReference type="ARBA" id="ARBA00023002"/>
    </source>
</evidence>
<dbReference type="InterPro" id="IPR036318">
    <property type="entry name" value="FAD-bd_PCMH-like_sf"/>
</dbReference>
<dbReference type="SUPFAM" id="SSF56176">
    <property type="entry name" value="FAD-binding/transporter-associated domain-like"/>
    <property type="match status" value="1"/>
</dbReference>
<evidence type="ECO:0000256" key="10">
    <source>
        <dbReference type="ARBA" id="ARBA00022960"/>
    </source>
</evidence>
<evidence type="ECO:0000259" key="17">
    <source>
        <dbReference type="PROSITE" id="PS51387"/>
    </source>
</evidence>
<dbReference type="PROSITE" id="PS51387">
    <property type="entry name" value="FAD_PCMH"/>
    <property type="match status" value="1"/>
</dbReference>
<dbReference type="InterPro" id="IPR016167">
    <property type="entry name" value="FAD-bd_PCMH_sub1"/>
</dbReference>
<proteinExistence type="inferred from homology"/>
<dbReference type="GO" id="GO:0071555">
    <property type="term" value="P:cell wall organization"/>
    <property type="evidence" value="ECO:0007669"/>
    <property type="project" value="UniProtKB-KW"/>
</dbReference>
<dbReference type="EMBL" id="PGTM01000081">
    <property type="protein sequence ID" value="PJF36085.1"/>
    <property type="molecule type" value="Genomic_DNA"/>
</dbReference>
<comment type="function">
    <text evidence="2 16">Cell wall formation.</text>
</comment>
<keyword evidence="8 16" id="KW-0274">FAD</keyword>
<evidence type="ECO:0000256" key="13">
    <source>
        <dbReference type="ARBA" id="ARBA00023306"/>
    </source>
</evidence>
<feature type="domain" description="FAD-binding PCMH-type" evidence="17">
    <location>
        <begin position="30"/>
        <end position="196"/>
    </location>
</feature>
<comment type="similarity">
    <text evidence="16">Belongs to the MurB family.</text>
</comment>
<evidence type="ECO:0000256" key="1">
    <source>
        <dbReference type="ARBA" id="ARBA00001974"/>
    </source>
</evidence>
<comment type="catalytic activity">
    <reaction evidence="15 16">
        <text>UDP-N-acetyl-alpha-D-muramate + NADP(+) = UDP-N-acetyl-3-O-(1-carboxyvinyl)-alpha-D-glucosamine + NADPH + H(+)</text>
        <dbReference type="Rhea" id="RHEA:12248"/>
        <dbReference type="ChEBI" id="CHEBI:15378"/>
        <dbReference type="ChEBI" id="CHEBI:57783"/>
        <dbReference type="ChEBI" id="CHEBI:58349"/>
        <dbReference type="ChEBI" id="CHEBI:68483"/>
        <dbReference type="ChEBI" id="CHEBI:70757"/>
        <dbReference type="EC" id="1.3.1.98"/>
    </reaction>
</comment>